<evidence type="ECO:0000259" key="2">
    <source>
        <dbReference type="PROSITE" id="PS50104"/>
    </source>
</evidence>
<feature type="domain" description="TIR" evidence="2">
    <location>
        <begin position="136"/>
        <end position="265"/>
    </location>
</feature>
<dbReference type="InterPro" id="IPR000157">
    <property type="entry name" value="TIR_dom"/>
</dbReference>
<evidence type="ECO:0000256" key="1">
    <source>
        <dbReference type="SAM" id="MobiDB-lite"/>
    </source>
</evidence>
<evidence type="ECO:0000313" key="3">
    <source>
        <dbReference type="EMBL" id="KAK6171445.1"/>
    </source>
</evidence>
<feature type="compositionally biased region" description="Polar residues" evidence="1">
    <location>
        <begin position="53"/>
        <end position="65"/>
    </location>
</feature>
<feature type="compositionally biased region" description="Basic and acidic residues" evidence="1">
    <location>
        <begin position="79"/>
        <end position="104"/>
    </location>
</feature>
<dbReference type="InterPro" id="IPR035897">
    <property type="entry name" value="Toll_tir_struct_dom_sf"/>
</dbReference>
<dbReference type="AlphaFoldDB" id="A0AAN8J7T9"/>
<dbReference type="Proteomes" id="UP001347796">
    <property type="component" value="Unassembled WGS sequence"/>
</dbReference>
<dbReference type="Gene3D" id="2.30.30.40">
    <property type="entry name" value="SH3 Domains"/>
    <property type="match status" value="1"/>
</dbReference>
<organism evidence="3 4">
    <name type="scientific">Patella caerulea</name>
    <name type="common">Rayed Mediterranean limpet</name>
    <dbReference type="NCBI Taxonomy" id="87958"/>
    <lineage>
        <taxon>Eukaryota</taxon>
        <taxon>Metazoa</taxon>
        <taxon>Spiralia</taxon>
        <taxon>Lophotrochozoa</taxon>
        <taxon>Mollusca</taxon>
        <taxon>Gastropoda</taxon>
        <taxon>Patellogastropoda</taxon>
        <taxon>Patelloidea</taxon>
        <taxon>Patellidae</taxon>
        <taxon>Patella</taxon>
    </lineage>
</organism>
<reference evidence="3 4" key="1">
    <citation type="submission" date="2024-01" db="EMBL/GenBank/DDBJ databases">
        <title>The genome of the rayed Mediterranean limpet Patella caerulea (Linnaeus, 1758).</title>
        <authorList>
            <person name="Anh-Thu Weber A."/>
            <person name="Halstead-Nussloch G."/>
        </authorList>
    </citation>
    <scope>NUCLEOTIDE SEQUENCE [LARGE SCALE GENOMIC DNA]</scope>
    <source>
        <strain evidence="3">AATW-2023a</strain>
        <tissue evidence="3">Whole specimen</tissue>
    </source>
</reference>
<sequence>MAGYNNKFSTLPNPRTPKLPPFLDSQPLNSSKEEEEILDADQIRHQWADSEPESNTGRISPNSATDIEETNPKEVIVVTDDHSPDEYSQDPEIRTERRPSHKEQSLSWTPDKTSGAVPKRNPLRWTTGSDSDQLEKENDLFLYYVSVPGCSKLAELIRGLEENKKFKYFDFERDFLPNRSLLNELGLFLHSSKRTVLVLSSLFYASKMHMYVLQTVVSYCVDYGLCAIVSLLVDTDPLEMPECLSVFPYIDTKEDEWFLKLKFQLNQKVNKIESSICTKLNHVSIDEFSTLRSVNSEPPTIRRQLSERTKLEMQIWCRYKTRRSKTMPHESIARKPEESQCQVKKRTIDDNLIFSCQLRAEGKLVYECSEMHIGQSLKLDEGDVLEVLDDTCTKECKVRNSQGQIGYIPYSLLTPSLFNLPSAAVKLLNQPISEANNTEFRQRLEEMGKDISQAVGSSPGNRMNLKVNKGDILLKVSNTGNWSKFKNYHNEIGYIDAKLIDKVSPSGTTC</sequence>
<accession>A0AAN8J7T9</accession>
<evidence type="ECO:0000313" key="4">
    <source>
        <dbReference type="Proteomes" id="UP001347796"/>
    </source>
</evidence>
<dbReference type="SUPFAM" id="SSF52200">
    <property type="entry name" value="Toll/Interleukin receptor TIR domain"/>
    <property type="match status" value="1"/>
</dbReference>
<proteinExistence type="predicted"/>
<comment type="caution">
    <text evidence="3">The sequence shown here is derived from an EMBL/GenBank/DDBJ whole genome shotgun (WGS) entry which is preliminary data.</text>
</comment>
<dbReference type="SUPFAM" id="SSF50044">
    <property type="entry name" value="SH3-domain"/>
    <property type="match status" value="1"/>
</dbReference>
<gene>
    <name evidence="3" type="ORF">SNE40_019634</name>
</gene>
<dbReference type="EMBL" id="JAZGQO010000014">
    <property type="protein sequence ID" value="KAK6171445.1"/>
    <property type="molecule type" value="Genomic_DNA"/>
</dbReference>
<feature type="compositionally biased region" description="Polar residues" evidence="1">
    <location>
        <begin position="1"/>
        <end position="13"/>
    </location>
</feature>
<keyword evidence="4" id="KW-1185">Reference proteome</keyword>
<dbReference type="PROSITE" id="PS50104">
    <property type="entry name" value="TIR"/>
    <property type="match status" value="1"/>
</dbReference>
<name>A0AAN8J7T9_PATCE</name>
<dbReference type="GO" id="GO:0007165">
    <property type="term" value="P:signal transduction"/>
    <property type="evidence" value="ECO:0007669"/>
    <property type="project" value="InterPro"/>
</dbReference>
<dbReference type="InterPro" id="IPR036028">
    <property type="entry name" value="SH3-like_dom_sf"/>
</dbReference>
<dbReference type="Gene3D" id="3.40.50.10140">
    <property type="entry name" value="Toll/interleukin-1 receptor homology (TIR) domain"/>
    <property type="match status" value="1"/>
</dbReference>
<feature type="region of interest" description="Disordered" evidence="1">
    <location>
        <begin position="1"/>
        <end position="130"/>
    </location>
</feature>
<protein>
    <recommendedName>
        <fullName evidence="2">TIR domain-containing protein</fullName>
    </recommendedName>
</protein>